<reference evidence="2 3" key="2">
    <citation type="journal article" date="2015" name="Genome Announc.">
        <title>Complete Genome Sequence of Hyperthermophilic Piezophilic Archaeon Palaeococcus pacificus DY20341T, Isolated from Deep-Sea Hydrothermal Sediments.</title>
        <authorList>
            <person name="Zeng X."/>
            <person name="Jebbar M."/>
            <person name="Shao Z."/>
        </authorList>
    </citation>
    <scope>NUCLEOTIDE SEQUENCE [LARGE SCALE GENOMIC DNA]</scope>
    <source>
        <strain evidence="2 3">DY20341</strain>
    </source>
</reference>
<keyword evidence="1" id="KW-0812">Transmembrane</keyword>
<dbReference type="eggNOG" id="arCOG02559">
    <property type="taxonomic scope" value="Archaea"/>
</dbReference>
<dbReference type="EMBL" id="CP006019">
    <property type="protein sequence ID" value="AIF69430.1"/>
    <property type="molecule type" value="Genomic_DNA"/>
</dbReference>
<dbReference type="KEGG" id="ppac:PAP_05095"/>
<dbReference type="RefSeq" id="WP_048164988.1">
    <property type="nucleotide sequence ID" value="NZ_CP006019.1"/>
</dbReference>
<dbReference type="PANTHER" id="PTHR42754">
    <property type="entry name" value="ENDOGLUCANASE"/>
    <property type="match status" value="1"/>
</dbReference>
<dbReference type="STRING" id="1343739.PAP_05095"/>
<keyword evidence="3" id="KW-1185">Reference proteome</keyword>
<name>A0A075LRQ0_9EURY</name>
<dbReference type="Gene3D" id="2.80.10.50">
    <property type="match status" value="1"/>
</dbReference>
<gene>
    <name evidence="2" type="ORF">PAP_05095</name>
</gene>
<keyword evidence="1" id="KW-0472">Membrane</keyword>
<keyword evidence="1" id="KW-1133">Transmembrane helix</keyword>
<dbReference type="Proteomes" id="UP000027981">
    <property type="component" value="Chromosome"/>
</dbReference>
<dbReference type="PANTHER" id="PTHR42754:SF1">
    <property type="entry name" value="LIPOPROTEIN"/>
    <property type="match status" value="1"/>
</dbReference>
<feature type="transmembrane region" description="Helical" evidence="1">
    <location>
        <begin position="447"/>
        <end position="466"/>
    </location>
</feature>
<reference evidence="3" key="1">
    <citation type="submission" date="2013-06" db="EMBL/GenBank/DDBJ databases">
        <title>Complete Genome Sequence of Hyperthermophilic Palaeococcus pacificus DY20341T, Isolated from a Deep-Sea Hydrothermal Sediments.</title>
        <authorList>
            <person name="Zeng X."/>
            <person name="Shao Z."/>
        </authorList>
    </citation>
    <scope>NUCLEOTIDE SEQUENCE [LARGE SCALE GENOMIC DNA]</scope>
    <source>
        <strain evidence="3">DY20341</strain>
    </source>
</reference>
<dbReference type="OrthoDB" id="98274at2157"/>
<evidence type="ECO:0008006" key="4">
    <source>
        <dbReference type="Google" id="ProtNLM"/>
    </source>
</evidence>
<dbReference type="SUPFAM" id="SSF50998">
    <property type="entry name" value="Quinoprotein alcohol dehydrogenase-like"/>
    <property type="match status" value="1"/>
</dbReference>
<dbReference type="InterPro" id="IPR011047">
    <property type="entry name" value="Quinoprotein_ADH-like_sf"/>
</dbReference>
<evidence type="ECO:0000313" key="3">
    <source>
        <dbReference type="Proteomes" id="UP000027981"/>
    </source>
</evidence>
<organism evidence="2 3">
    <name type="scientific">Palaeococcus pacificus DY20341</name>
    <dbReference type="NCBI Taxonomy" id="1343739"/>
    <lineage>
        <taxon>Archaea</taxon>
        <taxon>Methanobacteriati</taxon>
        <taxon>Methanobacteriota</taxon>
        <taxon>Thermococci</taxon>
        <taxon>Thermococcales</taxon>
        <taxon>Thermococcaceae</taxon>
        <taxon>Palaeococcus</taxon>
    </lineage>
</organism>
<evidence type="ECO:0000256" key="1">
    <source>
        <dbReference type="SAM" id="Phobius"/>
    </source>
</evidence>
<dbReference type="AlphaFoldDB" id="A0A075LRQ0"/>
<dbReference type="HOGENOM" id="CLU_579545_0_0_2"/>
<proteinExistence type="predicted"/>
<dbReference type="GeneID" id="24842142"/>
<protein>
    <recommendedName>
        <fullName evidence="4">Bulb-type lectin domain-containing protein</fullName>
    </recommendedName>
</protein>
<evidence type="ECO:0000313" key="2">
    <source>
        <dbReference type="EMBL" id="AIF69430.1"/>
    </source>
</evidence>
<sequence length="471" mass="51629">MKRVLLALAFFLMVIPFSGAGQYWVVDYDTERYAWLEGMTLVDENIMVTGTFTMAVDKNGSILWVKDIKGVDIEAFSGGAVLVGGRPNPYVAKLSGNGEVEWQKRYVGNGVFVPAKVAVDPDGAIIAVGTSWPDKGDSDIWVLWLDENGSVLRSRIYGTGYDDEGRAVVLAQNGDIVVAGTTSFGTDKVILILKISQNGRIEWSKAYDGSYSDVPNDIVLTSEGIVVAGNKYRLNLVDYIDDKPLYEELLKDSWLLFLDEEGSIKGAYSYWKEGKLTSIDMTQEGHLIAGGIIWELQPISGHASYLKVFPSILGVDGEGDVLWHWVCGGDNGDVGDVEVTSEIFLAGFLGKFPRDFSSYGERKALIMRIPLNGDLWWCSICREGNAAKRPIEFREVHVELKGKDVEAIPHEINTQVKDVNVKREVLCHVEMDIPGSSSVVCEASAKITGSALVIVLAMVLAAVMVIKGKRS</sequence>
<accession>A0A075LRQ0</accession>